<dbReference type="InterPro" id="IPR050811">
    <property type="entry name" value="Phosphate_ABC_transporter"/>
</dbReference>
<comment type="function">
    <text evidence="10">Involved in the system for phosphate transport across the cytoplasmic membrane.</text>
</comment>
<gene>
    <name evidence="12" type="ORF">P378_04430</name>
</gene>
<keyword evidence="7 10" id="KW-0732">Signal</keyword>
<dbReference type="SUPFAM" id="SSF53850">
    <property type="entry name" value="Periplasmic binding protein-like II"/>
    <property type="match status" value="1"/>
</dbReference>
<name>A0A2C6MHI3_9FIRM</name>
<evidence type="ECO:0000313" key="12">
    <source>
        <dbReference type="EMBL" id="PHJ39204.1"/>
    </source>
</evidence>
<evidence type="ECO:0000256" key="10">
    <source>
        <dbReference type="RuleBase" id="RU367119"/>
    </source>
</evidence>
<evidence type="ECO:0000256" key="8">
    <source>
        <dbReference type="ARBA" id="ARBA00023139"/>
    </source>
</evidence>
<evidence type="ECO:0000259" key="11">
    <source>
        <dbReference type="Pfam" id="PF12849"/>
    </source>
</evidence>
<evidence type="ECO:0000256" key="7">
    <source>
        <dbReference type="ARBA" id="ARBA00022729"/>
    </source>
</evidence>
<dbReference type="Proteomes" id="UP000222564">
    <property type="component" value="Unassembled WGS sequence"/>
</dbReference>
<proteinExistence type="inferred from homology"/>
<dbReference type="GO" id="GO:0042301">
    <property type="term" value="F:phosphate ion binding"/>
    <property type="evidence" value="ECO:0007669"/>
    <property type="project" value="UniProtKB-UniRule"/>
</dbReference>
<dbReference type="InterPro" id="IPR011862">
    <property type="entry name" value="Phos-bd"/>
</dbReference>
<keyword evidence="6 10" id="KW-0592">Phosphate transport</keyword>
<evidence type="ECO:0000256" key="1">
    <source>
        <dbReference type="ARBA" id="ARBA00002841"/>
    </source>
</evidence>
<evidence type="ECO:0000256" key="9">
    <source>
        <dbReference type="ARBA" id="ARBA00023288"/>
    </source>
</evidence>
<keyword evidence="10" id="KW-1003">Cell membrane</keyword>
<dbReference type="AlphaFoldDB" id="A0A2C6MHI3"/>
<accession>A0A2C6MHI3</accession>
<feature type="chain" id="PRO_5039742469" description="Phosphate-binding protein" evidence="10">
    <location>
        <begin position="24"/>
        <end position="287"/>
    </location>
</feature>
<comment type="subcellular location">
    <subcellularLocation>
        <location evidence="2 10">Cell membrane</location>
        <topology evidence="2 10">Lipid-anchor</topology>
    </subcellularLocation>
</comment>
<dbReference type="GO" id="GO:0006817">
    <property type="term" value="P:phosphate ion transport"/>
    <property type="evidence" value="ECO:0007669"/>
    <property type="project" value="UniProtKB-UniRule"/>
</dbReference>
<feature type="domain" description="PBP" evidence="11">
    <location>
        <begin position="42"/>
        <end position="273"/>
    </location>
</feature>
<evidence type="ECO:0000256" key="6">
    <source>
        <dbReference type="ARBA" id="ARBA00022592"/>
    </source>
</evidence>
<dbReference type="PROSITE" id="PS51257">
    <property type="entry name" value="PROKAR_LIPOPROTEIN"/>
    <property type="match status" value="1"/>
</dbReference>
<keyword evidence="9 10" id="KW-0449">Lipoprotein</keyword>
<reference evidence="12 13" key="1">
    <citation type="submission" date="2013-09" db="EMBL/GenBank/DDBJ databases">
        <title>Biodegradation of hydrocarbons in the deep terrestrial subsurface : characterization of a microbial consortium composed of two Desulfotomaculum species originating from a deep geological formation.</title>
        <authorList>
            <person name="Aullo T."/>
            <person name="Berlendis S."/>
            <person name="Lascourreges J.-F."/>
            <person name="Dessort D."/>
            <person name="Saint-Laurent S."/>
            <person name="Schraauwers B."/>
            <person name="Mas J."/>
            <person name="Magot M."/>
            <person name="Ranchou-Peyruse A."/>
        </authorList>
    </citation>
    <scope>NUCLEOTIDE SEQUENCE [LARGE SCALE GENOMIC DNA]</scope>
    <source>
        <strain evidence="12 13">Bs107</strain>
    </source>
</reference>
<dbReference type="Gene3D" id="3.40.190.10">
    <property type="entry name" value="Periplasmic binding protein-like II"/>
    <property type="match status" value="2"/>
</dbReference>
<feature type="signal peptide" evidence="10">
    <location>
        <begin position="1"/>
        <end position="23"/>
    </location>
</feature>
<sequence length="287" mass="29937">MFKNTKKLMLVFALILAAAVAFAGCGAKKEEAPKTDGEQKTQGLSGSITVAGSTSVQPLSEELAKAFMTKNPGVTVNVQGGGSSAGVKAANEGAAQIGATSRDLKEEEKGLGLTETKIALDGIAVVVNSKNQVAELTMEQVKGIFSGKITNWKEVGGKDAAIGVVNREEGSGTRGAFEELVLGKDTKFTDKALTQPSTGAVRTTVAGDENAVGYVSIGALSEEVKAVKVDGAEATIDNVKSGSFKISRPFLYLTKGEMNEVTKAYIDFVMGEEGQKIVKEAHFVPVK</sequence>
<dbReference type="GO" id="GO:0005886">
    <property type="term" value="C:plasma membrane"/>
    <property type="evidence" value="ECO:0007669"/>
    <property type="project" value="UniProtKB-SubCell"/>
</dbReference>
<comment type="function">
    <text evidence="1">Part of the ABC transporter complex PstSACB involved in phosphate import.</text>
</comment>
<dbReference type="EMBL" id="AWQQ01000027">
    <property type="protein sequence ID" value="PHJ39204.1"/>
    <property type="molecule type" value="Genomic_DNA"/>
</dbReference>
<keyword evidence="8 10" id="KW-0564">Palmitate</keyword>
<comment type="caution">
    <text evidence="12">The sequence shown here is derived from an EMBL/GenBank/DDBJ whole genome shotgun (WGS) entry which is preliminary data.</text>
</comment>
<evidence type="ECO:0000256" key="3">
    <source>
        <dbReference type="ARBA" id="ARBA00008725"/>
    </source>
</evidence>
<dbReference type="OrthoDB" id="9790048at2"/>
<keyword evidence="5 10" id="KW-0813">Transport</keyword>
<comment type="subunit">
    <text evidence="4 10">The complex is composed of two ATP-binding proteins (PstB), two transmembrane proteins (PstC and PstA) and a solute-binding protein (PstS).</text>
</comment>
<evidence type="ECO:0000256" key="4">
    <source>
        <dbReference type="ARBA" id="ARBA00011529"/>
    </source>
</evidence>
<dbReference type="PANTHER" id="PTHR30570:SF1">
    <property type="entry name" value="PHOSPHATE-BINDING PROTEIN PSTS"/>
    <property type="match status" value="1"/>
</dbReference>
<evidence type="ECO:0000256" key="5">
    <source>
        <dbReference type="ARBA" id="ARBA00022448"/>
    </source>
</evidence>
<keyword evidence="13" id="KW-1185">Reference proteome</keyword>
<dbReference type="PANTHER" id="PTHR30570">
    <property type="entry name" value="PERIPLASMIC PHOSPHATE BINDING COMPONENT OF PHOSPHATE ABC TRANSPORTER"/>
    <property type="match status" value="1"/>
</dbReference>
<comment type="similarity">
    <text evidence="3 10">Belongs to the PstS family.</text>
</comment>
<evidence type="ECO:0000256" key="2">
    <source>
        <dbReference type="ARBA" id="ARBA00004193"/>
    </source>
</evidence>
<protein>
    <recommendedName>
        <fullName evidence="10">Phosphate-binding protein</fullName>
    </recommendedName>
</protein>
<dbReference type="InterPro" id="IPR024370">
    <property type="entry name" value="PBP_domain"/>
</dbReference>
<dbReference type="NCBIfam" id="TIGR02136">
    <property type="entry name" value="ptsS_2"/>
    <property type="match status" value="1"/>
</dbReference>
<dbReference type="Pfam" id="PF12849">
    <property type="entry name" value="PBP_like_2"/>
    <property type="match status" value="1"/>
</dbReference>
<keyword evidence="10" id="KW-0472">Membrane</keyword>
<dbReference type="CDD" id="cd13653">
    <property type="entry name" value="PBP2_phosphate_like_1"/>
    <property type="match status" value="1"/>
</dbReference>
<dbReference type="RefSeq" id="WP_099082337.1">
    <property type="nucleotide sequence ID" value="NZ_AWQQ01000027.1"/>
</dbReference>
<evidence type="ECO:0000313" key="13">
    <source>
        <dbReference type="Proteomes" id="UP000222564"/>
    </source>
</evidence>
<organism evidence="12 13">
    <name type="scientific">Desulforamulus profundi</name>
    <dbReference type="NCBI Taxonomy" id="1383067"/>
    <lineage>
        <taxon>Bacteria</taxon>
        <taxon>Bacillati</taxon>
        <taxon>Bacillota</taxon>
        <taxon>Clostridia</taxon>
        <taxon>Eubacteriales</taxon>
        <taxon>Peptococcaceae</taxon>
        <taxon>Desulforamulus</taxon>
    </lineage>
</organism>